<evidence type="ECO:0000313" key="8">
    <source>
        <dbReference type="EMBL" id="MCC2221711.1"/>
    </source>
</evidence>
<evidence type="ECO:0000256" key="5">
    <source>
        <dbReference type="ARBA" id="ARBA00023136"/>
    </source>
</evidence>
<feature type="transmembrane region" description="Helical" evidence="6">
    <location>
        <begin position="12"/>
        <end position="30"/>
    </location>
</feature>
<dbReference type="InterPro" id="IPR015867">
    <property type="entry name" value="N-reg_PII/ATP_PRibTrfase_C"/>
</dbReference>
<keyword evidence="4 6" id="KW-1133">Transmembrane helix</keyword>
<feature type="transmembrane region" description="Helical" evidence="6">
    <location>
        <begin position="115"/>
        <end position="136"/>
    </location>
</feature>
<evidence type="ECO:0000256" key="2">
    <source>
        <dbReference type="ARBA" id="ARBA00022475"/>
    </source>
</evidence>
<comment type="subcellular location">
    <subcellularLocation>
        <location evidence="1">Cell membrane</location>
        <topology evidence="1">Multi-pass membrane protein</topology>
    </subcellularLocation>
</comment>
<sequence length="288" mass="31424">MEKINSRWSKLAVIIAGSFLYTFGMNYFLIPYGLYSGGGIGIAQVITYLLGKVIDFGGKNVYGIVYFLINIPLLVLAWKGIGKSFLIKTLIGSAAISIFASIIPIPKTPIVDSVVASVLIAGIINGFGVGLLLVAGGSGGGVDIIGVWAARKFKNASVGKISLYVNVVVYASLLLMFDIEIVIYSLIYMVCFTLMMDRVHYQNITVRLMIFTKQEGIDQKILKQTGRGVTEWNGVGAYTKEETKIMICCINKFETAEFVEIIHSIDPKAFVIADEGVSVMSGNFEKRL</sequence>
<evidence type="ECO:0000256" key="3">
    <source>
        <dbReference type="ARBA" id="ARBA00022692"/>
    </source>
</evidence>
<proteinExistence type="predicted"/>
<keyword evidence="9" id="KW-1185">Reference proteome</keyword>
<evidence type="ECO:0000259" key="7">
    <source>
        <dbReference type="Pfam" id="PF10035"/>
    </source>
</evidence>
<dbReference type="GO" id="GO:0005886">
    <property type="term" value="C:plasma membrane"/>
    <property type="evidence" value="ECO:0007669"/>
    <property type="project" value="UniProtKB-SubCell"/>
</dbReference>
<evidence type="ECO:0000313" key="9">
    <source>
        <dbReference type="Proteomes" id="UP001198200"/>
    </source>
</evidence>
<feature type="transmembrane region" description="Helical" evidence="6">
    <location>
        <begin position="61"/>
        <end position="78"/>
    </location>
</feature>
<organism evidence="8 9">
    <name type="scientific">Anthropogastromicrobium aceti</name>
    <dbReference type="NCBI Taxonomy" id="2981768"/>
    <lineage>
        <taxon>Bacteria</taxon>
        <taxon>Bacillati</taxon>
        <taxon>Bacillota</taxon>
        <taxon>Clostridia</taxon>
        <taxon>Lachnospirales</taxon>
        <taxon>Lachnospiraceae</taxon>
        <taxon>Anthropogastromicrobium</taxon>
    </lineage>
</organism>
<dbReference type="PANTHER" id="PTHR33545">
    <property type="entry name" value="UPF0750 MEMBRANE PROTEIN YITT-RELATED"/>
    <property type="match status" value="1"/>
</dbReference>
<dbReference type="CDD" id="cd16380">
    <property type="entry name" value="YitT_C"/>
    <property type="match status" value="1"/>
</dbReference>
<feature type="transmembrane region" description="Helical" evidence="6">
    <location>
        <begin position="157"/>
        <end position="175"/>
    </location>
</feature>
<dbReference type="Pfam" id="PF02588">
    <property type="entry name" value="YitT_membrane"/>
    <property type="match status" value="1"/>
</dbReference>
<dbReference type="InterPro" id="IPR003740">
    <property type="entry name" value="YitT"/>
</dbReference>
<dbReference type="RefSeq" id="WP_308731788.1">
    <property type="nucleotide sequence ID" value="NZ_JAJEQN010000019.1"/>
</dbReference>
<accession>A0AAE3JCC1</accession>
<dbReference type="InterPro" id="IPR019264">
    <property type="entry name" value="DUF2179"/>
</dbReference>
<dbReference type="AlphaFoldDB" id="A0AAE3JCC1"/>
<dbReference type="EMBL" id="JAJEQN010000019">
    <property type="protein sequence ID" value="MCC2221711.1"/>
    <property type="molecule type" value="Genomic_DNA"/>
</dbReference>
<protein>
    <submittedName>
        <fullName evidence="8">YitT family protein</fullName>
    </submittedName>
</protein>
<evidence type="ECO:0000256" key="4">
    <source>
        <dbReference type="ARBA" id="ARBA00022989"/>
    </source>
</evidence>
<reference evidence="8 9" key="1">
    <citation type="submission" date="2021-10" db="EMBL/GenBank/DDBJ databases">
        <title>Anaerobic single-cell dispensing facilitates the cultivation of human gut bacteria.</title>
        <authorList>
            <person name="Afrizal A."/>
        </authorList>
    </citation>
    <scope>NUCLEOTIDE SEQUENCE [LARGE SCALE GENOMIC DNA]</scope>
    <source>
        <strain evidence="8 9">CLA-AA-H224</strain>
    </source>
</reference>
<evidence type="ECO:0000256" key="1">
    <source>
        <dbReference type="ARBA" id="ARBA00004651"/>
    </source>
</evidence>
<keyword evidence="5 6" id="KW-0472">Membrane</keyword>
<evidence type="ECO:0000256" key="6">
    <source>
        <dbReference type="SAM" id="Phobius"/>
    </source>
</evidence>
<dbReference type="Pfam" id="PF10035">
    <property type="entry name" value="DUF2179"/>
    <property type="match status" value="1"/>
</dbReference>
<comment type="caution">
    <text evidence="8">The sequence shown here is derived from an EMBL/GenBank/DDBJ whole genome shotgun (WGS) entry which is preliminary data.</text>
</comment>
<dbReference type="Proteomes" id="UP001198200">
    <property type="component" value="Unassembled WGS sequence"/>
</dbReference>
<feature type="domain" description="DUF2179" evidence="7">
    <location>
        <begin position="227"/>
        <end position="278"/>
    </location>
</feature>
<keyword evidence="3 6" id="KW-0812">Transmembrane</keyword>
<name>A0AAE3JCC1_9FIRM</name>
<dbReference type="PANTHER" id="PTHR33545:SF5">
    <property type="entry name" value="UPF0750 MEMBRANE PROTEIN YITT"/>
    <property type="match status" value="1"/>
</dbReference>
<dbReference type="PIRSF" id="PIRSF006483">
    <property type="entry name" value="Membrane_protein_YitT"/>
    <property type="match status" value="1"/>
</dbReference>
<dbReference type="InterPro" id="IPR051461">
    <property type="entry name" value="UPF0750_membrane"/>
</dbReference>
<gene>
    <name evidence="8" type="ORF">LKD48_08710</name>
</gene>
<feature type="transmembrane region" description="Helical" evidence="6">
    <location>
        <begin position="85"/>
        <end position="103"/>
    </location>
</feature>
<dbReference type="Gene3D" id="3.30.70.120">
    <property type="match status" value="1"/>
</dbReference>
<keyword evidence="2" id="KW-1003">Cell membrane</keyword>